<dbReference type="EMBL" id="CP017479">
    <property type="protein sequence ID" value="AOW11411.1"/>
    <property type="molecule type" value="Genomic_DNA"/>
</dbReference>
<gene>
    <name evidence="9" type="ORF">EM308_14200</name>
</gene>
<dbReference type="Gene3D" id="1.25.40.390">
    <property type="match status" value="1"/>
</dbReference>
<keyword evidence="10" id="KW-1185">Reference proteome</keyword>
<reference evidence="9 10" key="1">
    <citation type="submission" date="2016-10" db="EMBL/GenBank/DDBJ databases">
        <title>Flavobacterium gilvum sp. nov., isolated from stream water.</title>
        <authorList>
            <person name="Shin S.-K."/>
            <person name="Cho Y.-J."/>
            <person name="Yi H."/>
        </authorList>
    </citation>
    <scope>NUCLEOTIDE SEQUENCE [LARGE SCALE GENOMIC DNA]</scope>
    <source>
        <strain evidence="9 10">EM1308</strain>
    </source>
</reference>
<dbReference type="SUPFAM" id="SSF48452">
    <property type="entry name" value="TPR-like"/>
    <property type="match status" value="1"/>
</dbReference>
<evidence type="ECO:0000256" key="6">
    <source>
        <dbReference type="SAM" id="SignalP"/>
    </source>
</evidence>
<evidence type="ECO:0008006" key="11">
    <source>
        <dbReference type="Google" id="ProtNLM"/>
    </source>
</evidence>
<protein>
    <recommendedName>
        <fullName evidence="11">Carbohydrate-binding protein SusD</fullName>
    </recommendedName>
</protein>
<name>A0AAC9N6L4_9FLAO</name>
<keyword evidence="3 6" id="KW-0732">Signal</keyword>
<dbReference type="PROSITE" id="PS51257">
    <property type="entry name" value="PROKAR_LIPOPROTEIN"/>
    <property type="match status" value="1"/>
</dbReference>
<dbReference type="Pfam" id="PF07980">
    <property type="entry name" value="SusD_RagB"/>
    <property type="match status" value="1"/>
</dbReference>
<accession>A0AAC9N6L4</accession>
<dbReference type="InterPro" id="IPR033985">
    <property type="entry name" value="SusD-like_N"/>
</dbReference>
<dbReference type="KEGG" id="fgl:EM308_14200"/>
<feature type="chain" id="PRO_5042204821" description="Carbohydrate-binding protein SusD" evidence="6">
    <location>
        <begin position="28"/>
        <end position="601"/>
    </location>
</feature>
<evidence type="ECO:0000313" key="10">
    <source>
        <dbReference type="Proteomes" id="UP000175968"/>
    </source>
</evidence>
<proteinExistence type="inferred from homology"/>
<evidence type="ECO:0000256" key="5">
    <source>
        <dbReference type="ARBA" id="ARBA00023237"/>
    </source>
</evidence>
<comment type="similarity">
    <text evidence="2">Belongs to the SusD family.</text>
</comment>
<keyword evidence="4" id="KW-0472">Membrane</keyword>
<dbReference type="RefSeq" id="WP_035636695.1">
    <property type="nucleotide sequence ID" value="NZ_CP017479.1"/>
</dbReference>
<dbReference type="AlphaFoldDB" id="A0AAC9N6L4"/>
<sequence>MKKTKINYLKFLLAGLTLALSVGSCQLDYENTAAINPDNVWKDPVMIKAYVSDIHGGMMPGWPISGNSSDEASNGQGQMGNYLRGIIDVNSTAAGTFNYSNIDKINYFLSQITTVPESVMTQSDKDKLVGQMLFWRAWDYFGKVTQVGGVPLITKVQNIEDKASLFVPRNKTSECMAQIIADLDEAIAKLPSTWSGADYGRIDKCAAAAMKGKVLMWWASPLFNPTNDQTRWANAYTATKTAVDICVAAGKGLRPKFADIWNVERNQEVIMVNQFYNSDHTFNNNSVRPGCISKDAADNNMPYLPLITAFSKKDGTPLVFDPAQAGNDTYNQQFLTDMYTNLDDRFYATVFAPGTVYPGIESTAGLLKGGQRLWTSWEDNGPNYTVSMINKQFSGTAGNTSPIGFYAKKGIDPNVDRNTYNLAGMDWVEIRFAEVLMNYGECANETGKTAEAITVLKQIRARAGVTGVNNGITATTQAEVRANYITERFAEFALENKRFGDLRRWKRFDILNARGARQGIKIVIKDNSLLTGFDWTQDMATATTRAKFKAVYIPSIDLDANTYKFNLDLNHWFYPINKTDIDRNSKIEQNNEWGGTFDPLK</sequence>
<evidence type="ECO:0000256" key="2">
    <source>
        <dbReference type="ARBA" id="ARBA00006275"/>
    </source>
</evidence>
<comment type="subcellular location">
    <subcellularLocation>
        <location evidence="1">Cell outer membrane</location>
    </subcellularLocation>
</comment>
<dbReference type="InterPro" id="IPR011990">
    <property type="entry name" value="TPR-like_helical_dom_sf"/>
</dbReference>
<dbReference type="GO" id="GO:0009279">
    <property type="term" value="C:cell outer membrane"/>
    <property type="evidence" value="ECO:0007669"/>
    <property type="project" value="UniProtKB-SubCell"/>
</dbReference>
<evidence type="ECO:0000256" key="4">
    <source>
        <dbReference type="ARBA" id="ARBA00023136"/>
    </source>
</evidence>
<evidence type="ECO:0000313" key="9">
    <source>
        <dbReference type="EMBL" id="AOW11411.1"/>
    </source>
</evidence>
<dbReference type="Pfam" id="PF14322">
    <property type="entry name" value="SusD-like_3"/>
    <property type="match status" value="1"/>
</dbReference>
<feature type="domain" description="RagB/SusD" evidence="7">
    <location>
        <begin position="268"/>
        <end position="593"/>
    </location>
</feature>
<dbReference type="InterPro" id="IPR012944">
    <property type="entry name" value="SusD_RagB_dom"/>
</dbReference>
<evidence type="ECO:0000259" key="7">
    <source>
        <dbReference type="Pfam" id="PF07980"/>
    </source>
</evidence>
<evidence type="ECO:0000256" key="3">
    <source>
        <dbReference type="ARBA" id="ARBA00022729"/>
    </source>
</evidence>
<evidence type="ECO:0000256" key="1">
    <source>
        <dbReference type="ARBA" id="ARBA00004442"/>
    </source>
</evidence>
<keyword evidence="5" id="KW-0998">Cell outer membrane</keyword>
<organism evidence="9 10">
    <name type="scientific">Flavobacterium gilvum</name>
    <dbReference type="NCBI Taxonomy" id="1492737"/>
    <lineage>
        <taxon>Bacteria</taxon>
        <taxon>Pseudomonadati</taxon>
        <taxon>Bacteroidota</taxon>
        <taxon>Flavobacteriia</taxon>
        <taxon>Flavobacteriales</taxon>
        <taxon>Flavobacteriaceae</taxon>
        <taxon>Flavobacterium</taxon>
    </lineage>
</organism>
<evidence type="ECO:0000259" key="8">
    <source>
        <dbReference type="Pfam" id="PF14322"/>
    </source>
</evidence>
<dbReference type="Proteomes" id="UP000175968">
    <property type="component" value="Chromosome"/>
</dbReference>
<feature type="signal peptide" evidence="6">
    <location>
        <begin position="1"/>
        <end position="27"/>
    </location>
</feature>
<feature type="domain" description="SusD-like N-terminal" evidence="8">
    <location>
        <begin position="98"/>
        <end position="214"/>
    </location>
</feature>